<dbReference type="GeneID" id="41594128"/>
<keyword evidence="2 5" id="KW-0547">Nucleotide-binding</keyword>
<feature type="binding site" evidence="5">
    <location>
        <begin position="199"/>
        <end position="200"/>
    </location>
    <ligand>
        <name>ATP</name>
        <dbReference type="ChEBI" id="CHEBI:30616"/>
    </ligand>
</feature>
<evidence type="ECO:0000256" key="3">
    <source>
        <dbReference type="ARBA" id="ARBA00022840"/>
    </source>
</evidence>
<sequence length="262" mass="29411">MRIPENHPRAESLRIRERLVECLRRGIVVEQGLIAHGRGEAFDYLLGERTTIYAREAIRASVAMMLLADNPVISVNGNVACLCAGDVVRLASLINARIEVNLFYRSYEREKAIEMLLKEHGASMVYGVGDRASMSIPELMSERRRVDRDGIYSADVVLVPLEDGDRTEALVRMGKKVVAVDLNPLSRTAKSATITIVDNITRAMPLMVETAKWLKDEPRDRLNEILRSFSNARNLEASLAVIRGSVDDMYVEREREGREGGR</sequence>
<dbReference type="PANTHER" id="PTHR40695">
    <property type="entry name" value="4-PHOSPHOPANTOATE--BETA-ALANINE LIGASE"/>
    <property type="match status" value="1"/>
</dbReference>
<dbReference type="AlphaFoldDB" id="A0A2K5ANL8"/>
<keyword evidence="1 5" id="KW-0436">Ligase</keyword>
<name>A0A2K5ANL8_9ARCH</name>
<reference evidence="7" key="1">
    <citation type="submission" date="2018-01" db="EMBL/GenBank/DDBJ databases">
        <authorList>
            <person name="Kerou L M."/>
        </authorList>
    </citation>
    <scope>NUCLEOTIDE SEQUENCE [LARGE SCALE GENOMIC DNA]</scope>
    <source>
        <strain evidence="7">SCU2</strain>
    </source>
</reference>
<dbReference type="GO" id="GO:0016881">
    <property type="term" value="F:acid-amino acid ligase activity"/>
    <property type="evidence" value="ECO:0007669"/>
    <property type="project" value="UniProtKB-UniRule"/>
</dbReference>
<comment type="function">
    <text evidence="5">Catalyzes the condensation of (R)-4-phosphopantoate and beta-alanine to 4'-phosphopantothenate in the CoA biosynthesis pathway.</text>
</comment>
<evidence type="ECO:0000256" key="5">
    <source>
        <dbReference type="HAMAP-Rule" id="MF_02224"/>
    </source>
</evidence>
<comment type="similarity">
    <text evidence="5">Belongs to the archaeal phosphopantothenate synthetase family.</text>
</comment>
<dbReference type="Proteomes" id="UP000236248">
    <property type="component" value="Chromosome NCAV"/>
</dbReference>
<dbReference type="PANTHER" id="PTHR40695:SF1">
    <property type="entry name" value="4-PHOSPHOPANTOATE--BETA-ALANINE LIGASE"/>
    <property type="match status" value="1"/>
</dbReference>
<dbReference type="GO" id="GO:0015937">
    <property type="term" value="P:coenzyme A biosynthetic process"/>
    <property type="evidence" value="ECO:0007669"/>
    <property type="project" value="UniProtKB-UniRule"/>
</dbReference>
<dbReference type="Pfam" id="PF02006">
    <property type="entry name" value="PPS_PS"/>
    <property type="match status" value="1"/>
</dbReference>
<accession>A0A2K5ANL8</accession>
<evidence type="ECO:0000256" key="4">
    <source>
        <dbReference type="ARBA" id="ARBA00022993"/>
    </source>
</evidence>
<feature type="binding site" evidence="5">
    <location>
        <begin position="181"/>
        <end position="183"/>
    </location>
    <ligand>
        <name>ATP</name>
        <dbReference type="ChEBI" id="CHEBI:30616"/>
    </ligand>
</feature>
<keyword evidence="4 5" id="KW-0173">Coenzyme A biosynthesis</keyword>
<dbReference type="InterPro" id="IPR038138">
    <property type="entry name" value="PPS/PS_sf"/>
</dbReference>
<dbReference type="NCBIfam" id="NF010324">
    <property type="entry name" value="PRK13761.1"/>
    <property type="match status" value="1"/>
</dbReference>
<keyword evidence="7" id="KW-1185">Reference proteome</keyword>
<comment type="pathway">
    <text evidence="5">Cofactor biosynthesis; coenzyme A biosynthesis.</text>
</comment>
<evidence type="ECO:0000256" key="1">
    <source>
        <dbReference type="ARBA" id="ARBA00022598"/>
    </source>
</evidence>
<dbReference type="EC" id="6.3.2.36" evidence="5"/>
<dbReference type="RefSeq" id="WP_103286467.1">
    <property type="nucleotide sequence ID" value="NZ_LT981265.1"/>
</dbReference>
<dbReference type="PIRSF" id="PIRSF004853">
    <property type="entry name" value="UCP004853"/>
    <property type="match status" value="1"/>
</dbReference>
<dbReference type="Gene3D" id="3.40.50.12640">
    <property type="entry name" value="Phosphopantoate/pantothenate synthetase"/>
    <property type="match status" value="1"/>
</dbReference>
<keyword evidence="3 5" id="KW-0067">ATP-binding</keyword>
<feature type="binding site" evidence="5">
    <location>
        <begin position="187"/>
        <end position="188"/>
    </location>
    <ligand>
        <name>ATP</name>
        <dbReference type="ChEBI" id="CHEBI:30616"/>
    </ligand>
</feature>
<gene>
    <name evidence="6" type="ORF">NCAV_0022</name>
</gene>
<dbReference type="KEGG" id="ncv:NCAV_0022"/>
<dbReference type="GO" id="GO:0005524">
    <property type="term" value="F:ATP binding"/>
    <property type="evidence" value="ECO:0007669"/>
    <property type="project" value="UniProtKB-KW"/>
</dbReference>
<evidence type="ECO:0000256" key="2">
    <source>
        <dbReference type="ARBA" id="ARBA00022741"/>
    </source>
</evidence>
<comment type="catalytic activity">
    <reaction evidence="5">
        <text>(R)-4-phosphopantoate + beta-alanine + ATP = (R)-4'-phosphopantothenate + AMP + diphosphate + H(+)</text>
        <dbReference type="Rhea" id="RHEA:27930"/>
        <dbReference type="ChEBI" id="CHEBI:10986"/>
        <dbReference type="ChEBI" id="CHEBI:15378"/>
        <dbReference type="ChEBI" id="CHEBI:30616"/>
        <dbReference type="ChEBI" id="CHEBI:33019"/>
        <dbReference type="ChEBI" id="CHEBI:57966"/>
        <dbReference type="ChEBI" id="CHEBI:61294"/>
        <dbReference type="ChEBI" id="CHEBI:456215"/>
        <dbReference type="EC" id="6.3.2.36"/>
    </reaction>
</comment>
<feature type="binding site" evidence="5">
    <location>
        <position position="38"/>
    </location>
    <ligand>
        <name>ATP</name>
        <dbReference type="ChEBI" id="CHEBI:30616"/>
    </ligand>
</feature>
<comment type="subunit">
    <text evidence="5">Homodimer.</text>
</comment>
<dbReference type="UniPathway" id="UPA00241"/>
<evidence type="ECO:0000313" key="7">
    <source>
        <dbReference type="Proteomes" id="UP000236248"/>
    </source>
</evidence>
<protein>
    <recommendedName>
        <fullName evidence="5">4-phosphopantoate--beta-alanine ligase</fullName>
        <ecNumber evidence="5">6.3.2.36</ecNumber>
    </recommendedName>
    <alternativeName>
        <fullName evidence="5">Phosphopantothenate synthetase</fullName>
        <shortName evidence="5">PPS</shortName>
    </alternativeName>
</protein>
<feature type="binding site" evidence="5">
    <location>
        <position position="16"/>
    </location>
    <ligand>
        <name>ATP</name>
        <dbReference type="ChEBI" id="CHEBI:30616"/>
    </ligand>
</feature>
<dbReference type="InterPro" id="IPR002855">
    <property type="entry name" value="PPS/PS"/>
</dbReference>
<dbReference type="HAMAP" id="MF_02224">
    <property type="entry name" value="PPS"/>
    <property type="match status" value="1"/>
</dbReference>
<proteinExistence type="inferred from homology"/>
<evidence type="ECO:0000313" key="6">
    <source>
        <dbReference type="EMBL" id="SPC33222.1"/>
    </source>
</evidence>
<dbReference type="EMBL" id="LT981265">
    <property type="protein sequence ID" value="SPC33222.1"/>
    <property type="molecule type" value="Genomic_DNA"/>
</dbReference>
<dbReference type="NCBIfam" id="NF041123">
    <property type="entry name" value="phpantohe_syn_Arch"/>
    <property type="match status" value="1"/>
</dbReference>
<organism evidence="6 7">
    <name type="scientific">Candidatus Nitrosocaldus cavascurensis</name>
    <dbReference type="NCBI Taxonomy" id="2058097"/>
    <lineage>
        <taxon>Archaea</taxon>
        <taxon>Nitrososphaerota</taxon>
        <taxon>Nitrososphaeria</taxon>
        <taxon>Candidatus Nitrosocaldales</taxon>
        <taxon>Candidatus Nitrosocaldaceae</taxon>
        <taxon>Candidatus Nitrosocaldus</taxon>
    </lineage>
</organism>